<protein>
    <submittedName>
        <fullName evidence="2">Uncharacterized protein</fullName>
    </submittedName>
</protein>
<name>A0A2N9IWM5_FAGSY</name>
<gene>
    <name evidence="2" type="ORF">FSB_LOCUS56431</name>
</gene>
<reference evidence="2" key="1">
    <citation type="submission" date="2018-02" db="EMBL/GenBank/DDBJ databases">
        <authorList>
            <person name="Cohen D.B."/>
            <person name="Kent A.D."/>
        </authorList>
    </citation>
    <scope>NUCLEOTIDE SEQUENCE</scope>
</reference>
<proteinExistence type="predicted"/>
<accession>A0A2N9IWM5</accession>
<evidence type="ECO:0000256" key="1">
    <source>
        <dbReference type="SAM" id="MobiDB-lite"/>
    </source>
</evidence>
<evidence type="ECO:0000313" key="2">
    <source>
        <dbReference type="EMBL" id="SPD28549.1"/>
    </source>
</evidence>
<dbReference type="EMBL" id="OIVN01006237">
    <property type="protein sequence ID" value="SPD28549.1"/>
    <property type="molecule type" value="Genomic_DNA"/>
</dbReference>
<sequence length="165" mass="17130">MVAAVQRGESGGVVVEGAAAWRRRAVAWRPGDFNVTGGGFVVESGESGGVVVESGGVVVGGRRRGGGGGGVAEKAVRGISTSTTLPSPPPPDETLSTQSQPLTGMLTIKLDPLQKIKTQSTLHPNPPLAASFVNRAVDDDEDKSAIRSLRKRVLDKLKAHQLLSE</sequence>
<feature type="region of interest" description="Disordered" evidence="1">
    <location>
        <begin position="61"/>
        <end position="102"/>
    </location>
</feature>
<organism evidence="2">
    <name type="scientific">Fagus sylvatica</name>
    <name type="common">Beechnut</name>
    <dbReference type="NCBI Taxonomy" id="28930"/>
    <lineage>
        <taxon>Eukaryota</taxon>
        <taxon>Viridiplantae</taxon>
        <taxon>Streptophyta</taxon>
        <taxon>Embryophyta</taxon>
        <taxon>Tracheophyta</taxon>
        <taxon>Spermatophyta</taxon>
        <taxon>Magnoliopsida</taxon>
        <taxon>eudicotyledons</taxon>
        <taxon>Gunneridae</taxon>
        <taxon>Pentapetalae</taxon>
        <taxon>rosids</taxon>
        <taxon>fabids</taxon>
        <taxon>Fagales</taxon>
        <taxon>Fagaceae</taxon>
        <taxon>Fagus</taxon>
    </lineage>
</organism>
<dbReference type="AlphaFoldDB" id="A0A2N9IWM5"/>